<dbReference type="OrthoDB" id="9806601at2"/>
<dbReference type="GO" id="GO:0005737">
    <property type="term" value="C:cytoplasm"/>
    <property type="evidence" value="ECO:0007669"/>
    <property type="project" value="TreeGrafter"/>
</dbReference>
<protein>
    <submittedName>
        <fullName evidence="3">Oxidoreductase</fullName>
    </submittedName>
</protein>
<dbReference type="Pfam" id="PF01266">
    <property type="entry name" value="DAO"/>
    <property type="match status" value="1"/>
</dbReference>
<dbReference type="Gene3D" id="3.50.50.60">
    <property type="entry name" value="FAD/NAD(P)-binding domain"/>
    <property type="match status" value="1"/>
</dbReference>
<sequence>MMVEPNLWRASCREGFTAPPLSSDHSVDLAIIGGGFTGCAAALEAAREGASVCLLEANTIGHGGSGRNVGLVNAGLWLPPETVMAQMGAEAGTRLWSTLAEAPTRVFDLIAREGIECEATRNGTLHLAHSPQGLRDLQERHRQGRALGAPLELLDAAETARRTGSDAFHGALFDPRAGTIQPLGYVRGLARAAATAGARICEQSPVQSVRHDGGQWIVVSNGHPVRAARLLIATNAYHLGLGPMFEPAFVPVHYCQYATDPLPDTVRQAILPGGEGCWDTALVMSSVRMDQAGRLIIGGIGNGDGAGARVHAAWARRKIAALFPALRGIALTHGWSGRIAMTGDHIPKIIAFGPDAYACFGYSGRGIGPGTVFGTQAARALLNGSTSPLPVDPVSRHGETLPQLRAAWYEAGAVLTHATAAHGQRG</sequence>
<dbReference type="EMBL" id="BMLP01000009">
    <property type="protein sequence ID" value="GGO37519.1"/>
    <property type="molecule type" value="Genomic_DNA"/>
</dbReference>
<dbReference type="Gene3D" id="3.30.9.10">
    <property type="entry name" value="D-Amino Acid Oxidase, subunit A, domain 2"/>
    <property type="match status" value="1"/>
</dbReference>
<dbReference type="Proteomes" id="UP000598196">
    <property type="component" value="Unassembled WGS sequence"/>
</dbReference>
<dbReference type="AlphaFoldDB" id="A0A918DF33"/>
<accession>A0A918DF33</accession>
<name>A0A918DF33_9RHOB</name>
<reference evidence="3 4" key="1">
    <citation type="journal article" date="2014" name="Int. J. Syst. Evol. Microbiol.">
        <title>Complete genome sequence of Corynebacterium casei LMG S-19264T (=DSM 44701T), isolated from a smear-ripened cheese.</title>
        <authorList>
            <consortium name="US DOE Joint Genome Institute (JGI-PGF)"/>
            <person name="Walter F."/>
            <person name="Albersmeier A."/>
            <person name="Kalinowski J."/>
            <person name="Ruckert C."/>
        </authorList>
    </citation>
    <scope>NUCLEOTIDE SEQUENCE [LARGE SCALE GENOMIC DNA]</scope>
    <source>
        <strain evidence="3 4">CGMCC 1.7029</strain>
    </source>
</reference>
<proteinExistence type="predicted"/>
<comment type="caution">
    <text evidence="3">The sequence shown here is derived from an EMBL/GenBank/DDBJ whole genome shotgun (WGS) entry which is preliminary data.</text>
</comment>
<dbReference type="InterPro" id="IPR036188">
    <property type="entry name" value="FAD/NAD-bd_sf"/>
</dbReference>
<dbReference type="InterPro" id="IPR006076">
    <property type="entry name" value="FAD-dep_OxRdtase"/>
</dbReference>
<keyword evidence="1" id="KW-0560">Oxidoreductase</keyword>
<dbReference type="SUPFAM" id="SSF51905">
    <property type="entry name" value="FAD/NAD(P)-binding domain"/>
    <property type="match status" value="1"/>
</dbReference>
<feature type="domain" description="FAD dependent oxidoreductase" evidence="2">
    <location>
        <begin position="28"/>
        <end position="378"/>
    </location>
</feature>
<dbReference type="RefSeq" id="WP_146287914.1">
    <property type="nucleotide sequence ID" value="NZ_VOAK01000026.1"/>
</dbReference>
<evidence type="ECO:0000313" key="4">
    <source>
        <dbReference type="Proteomes" id="UP000598196"/>
    </source>
</evidence>
<dbReference type="PANTHER" id="PTHR13847">
    <property type="entry name" value="SARCOSINE DEHYDROGENASE-RELATED"/>
    <property type="match status" value="1"/>
</dbReference>
<evidence type="ECO:0000256" key="1">
    <source>
        <dbReference type="ARBA" id="ARBA00023002"/>
    </source>
</evidence>
<dbReference type="GO" id="GO:0016491">
    <property type="term" value="F:oxidoreductase activity"/>
    <property type="evidence" value="ECO:0007669"/>
    <property type="project" value="UniProtKB-KW"/>
</dbReference>
<gene>
    <name evidence="3" type="ORF">GCM10010991_33320</name>
</gene>
<keyword evidence="4" id="KW-1185">Reference proteome</keyword>
<organism evidence="3 4">
    <name type="scientific">Gemmobacter aquaticus</name>
    <dbReference type="NCBI Taxonomy" id="490185"/>
    <lineage>
        <taxon>Bacteria</taxon>
        <taxon>Pseudomonadati</taxon>
        <taxon>Pseudomonadota</taxon>
        <taxon>Alphaproteobacteria</taxon>
        <taxon>Rhodobacterales</taxon>
        <taxon>Paracoccaceae</taxon>
        <taxon>Gemmobacter</taxon>
    </lineage>
</organism>
<dbReference type="PANTHER" id="PTHR13847:SF275">
    <property type="entry name" value="GAMMA-GLUTAMYLPUTRESCINE OXIDOREDUCTASE"/>
    <property type="match status" value="1"/>
</dbReference>
<evidence type="ECO:0000313" key="3">
    <source>
        <dbReference type="EMBL" id="GGO37519.1"/>
    </source>
</evidence>
<evidence type="ECO:0000259" key="2">
    <source>
        <dbReference type="Pfam" id="PF01266"/>
    </source>
</evidence>